<evidence type="ECO:0000256" key="7">
    <source>
        <dbReference type="SAM" id="Phobius"/>
    </source>
</evidence>
<keyword evidence="4 7" id="KW-0812">Transmembrane</keyword>
<feature type="transmembrane region" description="Helical" evidence="7">
    <location>
        <begin position="380"/>
        <end position="401"/>
    </location>
</feature>
<dbReference type="EMBL" id="JBHRXI010000004">
    <property type="protein sequence ID" value="MFC3613026.1"/>
    <property type="molecule type" value="Genomic_DNA"/>
</dbReference>
<protein>
    <submittedName>
        <fullName evidence="8">Oligosaccharide flippase family protein</fullName>
    </submittedName>
</protein>
<feature type="transmembrane region" description="Helical" evidence="7">
    <location>
        <begin position="233"/>
        <end position="251"/>
    </location>
</feature>
<dbReference type="InterPro" id="IPR050833">
    <property type="entry name" value="Poly_Biosynth_Transport"/>
</dbReference>
<comment type="subcellular location">
    <subcellularLocation>
        <location evidence="1">Cell membrane</location>
        <topology evidence="1">Multi-pass membrane protein</topology>
    </subcellularLocation>
</comment>
<feature type="transmembrane region" description="Helical" evidence="7">
    <location>
        <begin position="207"/>
        <end position="226"/>
    </location>
</feature>
<reference evidence="9" key="1">
    <citation type="journal article" date="2019" name="Int. J. Syst. Evol. Microbiol.">
        <title>The Global Catalogue of Microorganisms (GCM) 10K type strain sequencing project: providing services to taxonomists for standard genome sequencing and annotation.</title>
        <authorList>
            <consortium name="The Broad Institute Genomics Platform"/>
            <consortium name="The Broad Institute Genome Sequencing Center for Infectious Disease"/>
            <person name="Wu L."/>
            <person name="Ma J."/>
        </authorList>
    </citation>
    <scope>NUCLEOTIDE SEQUENCE [LARGE SCALE GENOMIC DNA]</scope>
    <source>
        <strain evidence="9">KCTC 42911</strain>
    </source>
</reference>
<keyword evidence="5 7" id="KW-1133">Transmembrane helix</keyword>
<gene>
    <name evidence="8" type="ORF">ACFORG_04575</name>
</gene>
<dbReference type="PANTHER" id="PTHR30250:SF10">
    <property type="entry name" value="LIPOPOLYSACCHARIDE BIOSYNTHESIS PROTEIN WZXC"/>
    <property type="match status" value="1"/>
</dbReference>
<feature type="transmembrane region" description="Helical" evidence="7">
    <location>
        <begin position="149"/>
        <end position="169"/>
    </location>
</feature>
<feature type="transmembrane region" description="Helical" evidence="7">
    <location>
        <begin position="287"/>
        <end position="309"/>
    </location>
</feature>
<evidence type="ECO:0000313" key="9">
    <source>
        <dbReference type="Proteomes" id="UP001595629"/>
    </source>
</evidence>
<organism evidence="8 9">
    <name type="scientific">Lutimaribacter marinistellae</name>
    <dbReference type="NCBI Taxonomy" id="1820329"/>
    <lineage>
        <taxon>Bacteria</taxon>
        <taxon>Pseudomonadati</taxon>
        <taxon>Pseudomonadota</taxon>
        <taxon>Alphaproteobacteria</taxon>
        <taxon>Rhodobacterales</taxon>
        <taxon>Roseobacteraceae</taxon>
        <taxon>Lutimaribacter</taxon>
    </lineage>
</organism>
<evidence type="ECO:0000256" key="6">
    <source>
        <dbReference type="ARBA" id="ARBA00023136"/>
    </source>
</evidence>
<dbReference type="Pfam" id="PF13440">
    <property type="entry name" value="Polysacc_synt_3"/>
    <property type="match status" value="1"/>
</dbReference>
<dbReference type="Proteomes" id="UP001595629">
    <property type="component" value="Unassembled WGS sequence"/>
</dbReference>
<feature type="transmembrane region" description="Helical" evidence="7">
    <location>
        <begin position="354"/>
        <end position="374"/>
    </location>
</feature>
<comment type="similarity">
    <text evidence="2">Belongs to the polysaccharide synthase family.</text>
</comment>
<evidence type="ECO:0000256" key="3">
    <source>
        <dbReference type="ARBA" id="ARBA00022475"/>
    </source>
</evidence>
<name>A0ABV7TCP3_9RHOB</name>
<feature type="transmembrane region" description="Helical" evidence="7">
    <location>
        <begin position="321"/>
        <end position="342"/>
    </location>
</feature>
<keyword evidence="9" id="KW-1185">Reference proteome</keyword>
<feature type="transmembrane region" description="Helical" evidence="7">
    <location>
        <begin position="257"/>
        <end position="275"/>
    </location>
</feature>
<evidence type="ECO:0000256" key="2">
    <source>
        <dbReference type="ARBA" id="ARBA00007430"/>
    </source>
</evidence>
<evidence type="ECO:0000256" key="1">
    <source>
        <dbReference type="ARBA" id="ARBA00004651"/>
    </source>
</evidence>
<evidence type="ECO:0000256" key="4">
    <source>
        <dbReference type="ARBA" id="ARBA00022692"/>
    </source>
</evidence>
<accession>A0ABV7TCP3</accession>
<keyword evidence="3" id="KW-1003">Cell membrane</keyword>
<keyword evidence="6 7" id="KW-0472">Membrane</keyword>
<dbReference type="RefSeq" id="WP_386734205.1">
    <property type="nucleotide sequence ID" value="NZ_JBHRXI010000004.1"/>
</dbReference>
<dbReference type="PANTHER" id="PTHR30250">
    <property type="entry name" value="PST FAMILY PREDICTED COLANIC ACID TRANSPORTER"/>
    <property type="match status" value="1"/>
</dbReference>
<feature type="transmembrane region" description="Helical" evidence="7">
    <location>
        <begin position="113"/>
        <end position="137"/>
    </location>
</feature>
<comment type="caution">
    <text evidence="8">The sequence shown here is derived from an EMBL/GenBank/DDBJ whole genome shotgun (WGS) entry which is preliminary data.</text>
</comment>
<evidence type="ECO:0000313" key="8">
    <source>
        <dbReference type="EMBL" id="MFC3613026.1"/>
    </source>
</evidence>
<feature type="transmembrane region" description="Helical" evidence="7">
    <location>
        <begin position="87"/>
        <end position="107"/>
    </location>
</feature>
<proteinExistence type="inferred from homology"/>
<evidence type="ECO:0000256" key="5">
    <source>
        <dbReference type="ARBA" id="ARBA00022989"/>
    </source>
</evidence>
<sequence>MIHRALNSPFTGQMLAYAASEAAGKASRLLVVVSVARFMDAEAIGIAAAALAAGDILKSLTENGVNQRIIAAPAEELEARCATARRIFNAWCVGLFALQVAIAALLLSFGHEVMAGLLGLLALEYLFMPAGLVQAALAMREGKMRETAMIAGGQVVGANIMTACLAIFWPTPAALVLPRVMSAPIWLILMRRLRPWTPQTGIAPAPYAPFVSYGWAVLGIELVKVLRMQADKLVVGALLGAEALGVYFMAFNAGLGLATSFTQAFSVVLFPHLCAAGDRLGALRHGLGVSLAVLCPVVLIQAVLAPVYVPILLGADWADSAQIVSILCLAAVPTVIWTAAAGWLRSEGRPGQELAVSVVLAVVLILNSAVLAPFGLTAIAIGYLVASCMVMLPATALLLPLKPILTKPVY</sequence>